<evidence type="ECO:0000256" key="2">
    <source>
        <dbReference type="ARBA" id="ARBA00022692"/>
    </source>
</evidence>
<dbReference type="EMBL" id="JACNLK010000027">
    <property type="protein sequence ID" value="MBC8208038.1"/>
    <property type="molecule type" value="Genomic_DNA"/>
</dbReference>
<evidence type="ECO:0000256" key="5">
    <source>
        <dbReference type="SAM" id="Phobius"/>
    </source>
</evidence>
<dbReference type="Proteomes" id="UP000599024">
    <property type="component" value="Unassembled WGS sequence"/>
</dbReference>
<feature type="transmembrane region" description="Helical" evidence="5">
    <location>
        <begin position="72"/>
        <end position="91"/>
    </location>
</feature>
<organism evidence="7 8">
    <name type="scientific">Candidatus Desulfatifera sulfidica</name>
    <dbReference type="NCBI Taxonomy" id="2841691"/>
    <lineage>
        <taxon>Bacteria</taxon>
        <taxon>Pseudomonadati</taxon>
        <taxon>Thermodesulfobacteriota</taxon>
        <taxon>Desulfobulbia</taxon>
        <taxon>Desulfobulbales</taxon>
        <taxon>Desulfobulbaceae</taxon>
        <taxon>Candidatus Desulfatifera</taxon>
    </lineage>
</organism>
<dbReference type="Pfam" id="PF01699">
    <property type="entry name" value="Na_Ca_ex"/>
    <property type="match status" value="1"/>
</dbReference>
<proteinExistence type="predicted"/>
<dbReference type="InterPro" id="IPR004837">
    <property type="entry name" value="NaCa_Exmemb"/>
</dbReference>
<feature type="transmembrane region" description="Helical" evidence="5">
    <location>
        <begin position="155"/>
        <end position="172"/>
    </location>
</feature>
<feature type="transmembrane region" description="Helical" evidence="5">
    <location>
        <begin position="252"/>
        <end position="279"/>
    </location>
</feature>
<feature type="transmembrane region" description="Helical" evidence="5">
    <location>
        <begin position="224"/>
        <end position="240"/>
    </location>
</feature>
<keyword evidence="3 5" id="KW-1133">Transmembrane helix</keyword>
<keyword evidence="4 5" id="KW-0472">Membrane</keyword>
<feature type="transmembrane region" description="Helical" evidence="5">
    <location>
        <begin position="106"/>
        <end position="124"/>
    </location>
</feature>
<dbReference type="AlphaFoldDB" id="A0A8J6N5N2"/>
<sequence length="281" mass="30450">MKQFLIDSIDHLDLVVWLLVISFFCTSAMFNNGNIQLAFIGAAGIIIEMMLISLSIEIIIESLKNKRGLGTLIGFITNGPEALCLLVGLWVGDILFAASTPLGSNIMNPIMLLTAAIICGRLGSTAKSRPVYTLITIVITAILAVSFFFIEPSRYLLWLGVAVLATGILFTLRPHEVVCETDRAEHVFSPGVWFPPALIILVSAGYFLDPVVSFAADQSNTPKGLIGFLVLATLTSWPEFKSCMSLLGRNRPVAAILNITVSNITNIWLAVCGIGFYLISL</sequence>
<evidence type="ECO:0000256" key="1">
    <source>
        <dbReference type="ARBA" id="ARBA00004141"/>
    </source>
</evidence>
<evidence type="ECO:0000313" key="7">
    <source>
        <dbReference type="EMBL" id="MBC8208038.1"/>
    </source>
</evidence>
<dbReference type="GO" id="GO:0016020">
    <property type="term" value="C:membrane"/>
    <property type="evidence" value="ECO:0007669"/>
    <property type="project" value="UniProtKB-SubCell"/>
</dbReference>
<feature type="transmembrane region" description="Helical" evidence="5">
    <location>
        <begin position="12"/>
        <end position="30"/>
    </location>
</feature>
<feature type="domain" description="Sodium/calcium exchanger membrane region" evidence="6">
    <location>
        <begin position="198"/>
        <end position="271"/>
    </location>
</feature>
<evidence type="ECO:0000256" key="3">
    <source>
        <dbReference type="ARBA" id="ARBA00022989"/>
    </source>
</evidence>
<comment type="caution">
    <text evidence="7">The sequence shown here is derived from an EMBL/GenBank/DDBJ whole genome shotgun (WGS) entry which is preliminary data.</text>
</comment>
<name>A0A8J6N5N2_9BACT</name>
<evidence type="ECO:0000256" key="4">
    <source>
        <dbReference type="ARBA" id="ARBA00023136"/>
    </source>
</evidence>
<dbReference type="Gene3D" id="1.20.1420.30">
    <property type="entry name" value="NCX, central ion-binding region"/>
    <property type="match status" value="1"/>
</dbReference>
<protein>
    <submittedName>
        <fullName evidence="7">Sodium:proton exchanger</fullName>
    </submittedName>
</protein>
<evidence type="ECO:0000313" key="8">
    <source>
        <dbReference type="Proteomes" id="UP000599024"/>
    </source>
</evidence>
<dbReference type="InterPro" id="IPR044880">
    <property type="entry name" value="NCX_ion-bd_dom_sf"/>
</dbReference>
<accession>A0A8J6N5N2</accession>
<evidence type="ECO:0000259" key="6">
    <source>
        <dbReference type="Pfam" id="PF01699"/>
    </source>
</evidence>
<feature type="transmembrane region" description="Helical" evidence="5">
    <location>
        <begin position="192"/>
        <end position="212"/>
    </location>
</feature>
<comment type="subcellular location">
    <subcellularLocation>
        <location evidence="1">Membrane</location>
        <topology evidence="1">Multi-pass membrane protein</topology>
    </subcellularLocation>
</comment>
<feature type="transmembrane region" description="Helical" evidence="5">
    <location>
        <begin position="131"/>
        <end position="149"/>
    </location>
</feature>
<keyword evidence="2 5" id="KW-0812">Transmembrane</keyword>
<gene>
    <name evidence="7" type="ORF">H8E79_02585</name>
</gene>
<dbReference type="GO" id="GO:0055085">
    <property type="term" value="P:transmembrane transport"/>
    <property type="evidence" value="ECO:0007669"/>
    <property type="project" value="InterPro"/>
</dbReference>
<feature type="transmembrane region" description="Helical" evidence="5">
    <location>
        <begin position="36"/>
        <end position="60"/>
    </location>
</feature>
<reference evidence="7 8" key="1">
    <citation type="submission" date="2020-08" db="EMBL/GenBank/DDBJ databases">
        <title>Bridging the membrane lipid divide: bacteria of the FCB group superphylum have the potential to synthesize archaeal ether lipids.</title>
        <authorList>
            <person name="Villanueva L."/>
            <person name="Von Meijenfeldt F.A.B."/>
            <person name="Westbye A.B."/>
            <person name="Yadav S."/>
            <person name="Hopmans E.C."/>
            <person name="Dutilh B.E."/>
            <person name="Sinninghe Damste J.S."/>
        </authorList>
    </citation>
    <scope>NUCLEOTIDE SEQUENCE [LARGE SCALE GENOMIC DNA]</scope>
    <source>
        <strain evidence="7">NIOZ-UU81</strain>
    </source>
</reference>